<evidence type="ECO:0000256" key="6">
    <source>
        <dbReference type="HAMAP-Rule" id="MF_00073"/>
    </source>
</evidence>
<dbReference type="InterPro" id="IPR035926">
    <property type="entry name" value="NusB-like_sf"/>
</dbReference>
<dbReference type="Pfam" id="PF01029">
    <property type="entry name" value="NusB"/>
    <property type="match status" value="1"/>
</dbReference>
<comment type="caution">
    <text evidence="8">The sequence shown here is derived from an EMBL/GenBank/DDBJ whole genome shotgun (WGS) entry which is preliminary data.</text>
</comment>
<dbReference type="InterPro" id="IPR000086">
    <property type="entry name" value="NUDIX_hydrolase_dom"/>
</dbReference>
<dbReference type="Gene3D" id="1.10.940.10">
    <property type="entry name" value="NusB-like"/>
    <property type="match status" value="1"/>
</dbReference>
<dbReference type="EMBL" id="PFBM01000024">
    <property type="protein sequence ID" value="PIR82125.1"/>
    <property type="molecule type" value="Genomic_DNA"/>
</dbReference>
<comment type="similarity">
    <text evidence="1 6">Belongs to the NusB family.</text>
</comment>
<proteinExistence type="inferred from homology"/>
<dbReference type="SUPFAM" id="SSF55811">
    <property type="entry name" value="Nudix"/>
    <property type="match status" value="1"/>
</dbReference>
<keyword evidence="4 6" id="KW-0805">Transcription regulation</keyword>
<keyword evidence="5 6" id="KW-0804">Transcription</keyword>
<dbReference type="PANTHER" id="PTHR11078:SF3">
    <property type="entry name" value="ANTITERMINATION NUSB DOMAIN-CONTAINING PROTEIN"/>
    <property type="match status" value="1"/>
</dbReference>
<keyword evidence="2 6" id="KW-0889">Transcription antitermination</keyword>
<dbReference type="Gene3D" id="3.90.79.10">
    <property type="entry name" value="Nucleoside Triphosphate Pyrophosphohydrolase"/>
    <property type="match status" value="1"/>
</dbReference>
<dbReference type="InterPro" id="IPR006027">
    <property type="entry name" value="NusB_RsmB_TIM44"/>
</dbReference>
<evidence type="ECO:0000256" key="5">
    <source>
        <dbReference type="ARBA" id="ARBA00023163"/>
    </source>
</evidence>
<evidence type="ECO:0000259" key="7">
    <source>
        <dbReference type="PROSITE" id="PS51462"/>
    </source>
</evidence>
<organism evidence="8 9">
    <name type="scientific">Candidatus Kaiserbacteria bacterium CG10_big_fil_rev_8_21_14_0_10_59_10</name>
    <dbReference type="NCBI Taxonomy" id="1974612"/>
    <lineage>
        <taxon>Bacteria</taxon>
        <taxon>Candidatus Kaiseribacteriota</taxon>
    </lineage>
</organism>
<gene>
    <name evidence="6 8" type="primary">nusB</name>
    <name evidence="8" type="ORF">COU20_04125</name>
</gene>
<evidence type="ECO:0000256" key="1">
    <source>
        <dbReference type="ARBA" id="ARBA00005952"/>
    </source>
</evidence>
<sequence>MANRHLARSVVLQVLFERDQSGGAQTLEESLSHLATYGEEFGTRPNDVPFMEELLKLVTSKQKEIDAVIEKAAPEWPIERIAPIDRNILRLGLAELLYADRTQVPAKVAINEAIELAKNFGSNSSSRFVNGVLGAVYVELGEPGKEEGEKRREQKPGGGKMPVEELVGAVVYAEDESGTYLALVHDIFGHWTLSKGRLQQGEQQEAGVIRKVQEEIGLPVDVEDKLGENEYIANDNANGKNGKKRRHATYFLARAPFQDLQLKREGGLDDAQWFPLASVGDLNFYDDILPVVTRAINLLAQKDRK</sequence>
<evidence type="ECO:0000256" key="3">
    <source>
        <dbReference type="ARBA" id="ARBA00022884"/>
    </source>
</evidence>
<accession>A0A2H0U8L2</accession>
<dbReference type="NCBIfam" id="TIGR01951">
    <property type="entry name" value="nusB"/>
    <property type="match status" value="1"/>
</dbReference>
<dbReference type="GO" id="GO:0031564">
    <property type="term" value="P:transcription antitermination"/>
    <property type="evidence" value="ECO:0007669"/>
    <property type="project" value="UniProtKB-KW"/>
</dbReference>
<dbReference type="SUPFAM" id="SSF48013">
    <property type="entry name" value="NusB-like"/>
    <property type="match status" value="1"/>
</dbReference>
<dbReference type="PROSITE" id="PS51462">
    <property type="entry name" value="NUDIX"/>
    <property type="match status" value="1"/>
</dbReference>
<dbReference type="AlphaFoldDB" id="A0A2H0U8L2"/>
<dbReference type="GO" id="GO:0005829">
    <property type="term" value="C:cytosol"/>
    <property type="evidence" value="ECO:0007669"/>
    <property type="project" value="TreeGrafter"/>
</dbReference>
<name>A0A2H0U8L2_9BACT</name>
<comment type="function">
    <text evidence="6">Involved in transcription antitermination. Required for transcription of ribosomal RNA (rRNA) genes. Binds specifically to the boxA antiterminator sequence of the ribosomal RNA (rrn) operons.</text>
</comment>
<dbReference type="PANTHER" id="PTHR11078">
    <property type="entry name" value="N UTILIZATION SUBSTANCE PROTEIN B-RELATED"/>
    <property type="match status" value="1"/>
</dbReference>
<reference evidence="9" key="1">
    <citation type="submission" date="2017-09" db="EMBL/GenBank/DDBJ databases">
        <title>Depth-based differentiation of microbial function through sediment-hosted aquifers and enrichment of novel symbionts in the deep terrestrial subsurface.</title>
        <authorList>
            <person name="Probst A.J."/>
            <person name="Ladd B."/>
            <person name="Jarett J.K."/>
            <person name="Geller-Mcgrath D.E."/>
            <person name="Sieber C.M.K."/>
            <person name="Emerson J.B."/>
            <person name="Anantharaman K."/>
            <person name="Thomas B.C."/>
            <person name="Malmstrom R."/>
            <person name="Stieglmeier M."/>
            <person name="Klingl A."/>
            <person name="Woyke T."/>
            <person name="Ryan C.M."/>
            <person name="Banfield J.F."/>
        </authorList>
    </citation>
    <scope>NUCLEOTIDE SEQUENCE [LARGE SCALE GENOMIC DNA]</scope>
</reference>
<evidence type="ECO:0000313" key="9">
    <source>
        <dbReference type="Proteomes" id="UP000231379"/>
    </source>
</evidence>
<evidence type="ECO:0000256" key="2">
    <source>
        <dbReference type="ARBA" id="ARBA00022814"/>
    </source>
</evidence>
<evidence type="ECO:0000256" key="4">
    <source>
        <dbReference type="ARBA" id="ARBA00023015"/>
    </source>
</evidence>
<dbReference type="Proteomes" id="UP000231379">
    <property type="component" value="Unassembled WGS sequence"/>
</dbReference>
<dbReference type="InterPro" id="IPR011605">
    <property type="entry name" value="NusB_fam"/>
</dbReference>
<feature type="domain" description="Nudix hydrolase" evidence="7">
    <location>
        <begin position="162"/>
        <end position="298"/>
    </location>
</feature>
<dbReference type="Pfam" id="PF00293">
    <property type="entry name" value="NUDIX"/>
    <property type="match status" value="1"/>
</dbReference>
<dbReference type="InterPro" id="IPR015797">
    <property type="entry name" value="NUDIX_hydrolase-like_dom_sf"/>
</dbReference>
<keyword evidence="3 6" id="KW-0694">RNA-binding</keyword>
<dbReference type="GO" id="GO:0003723">
    <property type="term" value="F:RNA binding"/>
    <property type="evidence" value="ECO:0007669"/>
    <property type="project" value="UniProtKB-UniRule"/>
</dbReference>
<protein>
    <recommendedName>
        <fullName evidence="6">Transcription antitermination protein NusB</fullName>
    </recommendedName>
    <alternativeName>
        <fullName evidence="6">Antitermination factor NusB</fullName>
    </alternativeName>
</protein>
<dbReference type="HAMAP" id="MF_00073">
    <property type="entry name" value="NusB"/>
    <property type="match status" value="1"/>
</dbReference>
<dbReference type="GO" id="GO:0006353">
    <property type="term" value="P:DNA-templated transcription termination"/>
    <property type="evidence" value="ECO:0007669"/>
    <property type="project" value="UniProtKB-UniRule"/>
</dbReference>
<evidence type="ECO:0000313" key="8">
    <source>
        <dbReference type="EMBL" id="PIR82125.1"/>
    </source>
</evidence>